<gene>
    <name evidence="2" type="ORF">ACFOZ7_17830</name>
</gene>
<proteinExistence type="predicted"/>
<comment type="caution">
    <text evidence="2">The sequence shown here is derived from an EMBL/GenBank/DDBJ whole genome shotgun (WGS) entry which is preliminary data.</text>
</comment>
<reference evidence="2 3" key="1">
    <citation type="journal article" date="2014" name="Int. J. Syst. Evol. Microbiol.">
        <title>Complete genome sequence of Corynebacterium casei LMG S-19264T (=DSM 44701T), isolated from a smear-ripened cheese.</title>
        <authorList>
            <consortium name="US DOE Joint Genome Institute (JGI-PGF)"/>
            <person name="Walter F."/>
            <person name="Albersmeier A."/>
            <person name="Kalinowski J."/>
            <person name="Ruckert C."/>
        </authorList>
    </citation>
    <scope>NUCLEOTIDE SEQUENCE [LARGE SCALE GENOMIC DNA]</scope>
    <source>
        <strain evidence="2 3">IBRC-M 10912</strain>
    </source>
</reference>
<dbReference type="SUPFAM" id="SSF53850">
    <property type="entry name" value="Periplasmic binding protein-like II"/>
    <property type="match status" value="1"/>
</dbReference>
<dbReference type="AlphaFoldDB" id="A0ABD5P4B4"/>
<keyword evidence="1" id="KW-0732">Signal</keyword>
<dbReference type="InterPro" id="IPR006311">
    <property type="entry name" value="TAT_signal"/>
</dbReference>
<dbReference type="RefSeq" id="WP_246976322.1">
    <property type="nucleotide sequence ID" value="NZ_CP095398.1"/>
</dbReference>
<dbReference type="PROSITE" id="PS51257">
    <property type="entry name" value="PROKAR_LIPOPROTEIN"/>
    <property type="match status" value="1"/>
</dbReference>
<organism evidence="2 3">
    <name type="scientific">Natribaculum luteum</name>
    <dbReference type="NCBI Taxonomy" id="1586232"/>
    <lineage>
        <taxon>Archaea</taxon>
        <taxon>Methanobacteriati</taxon>
        <taxon>Methanobacteriota</taxon>
        <taxon>Stenosarchaea group</taxon>
        <taxon>Halobacteria</taxon>
        <taxon>Halobacteriales</taxon>
        <taxon>Natrialbaceae</taxon>
        <taxon>Natribaculum</taxon>
    </lineage>
</organism>
<protein>
    <submittedName>
        <fullName evidence="2">PotD/PotF family extracellular solute-binding protein</fullName>
    </submittedName>
</protein>
<dbReference type="EMBL" id="JBHSDJ010000127">
    <property type="protein sequence ID" value="MFC4248761.1"/>
    <property type="molecule type" value="Genomic_DNA"/>
</dbReference>
<dbReference type="PANTHER" id="PTHR30222:SF17">
    <property type="entry name" value="SPERMIDINE_PUTRESCINE-BINDING PERIPLASMIC PROTEIN"/>
    <property type="match status" value="1"/>
</dbReference>
<dbReference type="Proteomes" id="UP001595821">
    <property type="component" value="Unassembled WGS sequence"/>
</dbReference>
<dbReference type="PANTHER" id="PTHR30222">
    <property type="entry name" value="SPERMIDINE/PUTRESCINE-BINDING PERIPLASMIC PROTEIN"/>
    <property type="match status" value="1"/>
</dbReference>
<accession>A0ABD5P4B4</accession>
<evidence type="ECO:0000256" key="1">
    <source>
        <dbReference type="ARBA" id="ARBA00022729"/>
    </source>
</evidence>
<dbReference type="GeneID" id="71856030"/>
<sequence length="390" mass="43131">MRNQDMILNRRQVLEGATVAGAAALAGCVGGDTSGGGGGDFAGETLNVLSWAGYEGIAKRIEEQTGATVNLKLISSDVDGFNTLQGGGTQQFDILLLDNTWALRNARADTIIPVEKDDYPSTNNWIDQFKWPYPTFTHEDNMYAVPPRWGWGGLGYNDNEVDVSVLEEKGYEAVWDGTFEGEVTLADWPTWVIPLVIMQIFDIGDNNPMDIELSDSQLETLEETLVQMFNNAVAIHGGAAAFRQDMLQGNANLVFGTGNFGLSQIRAEGNDWMKIMYPPDVGGWYWTEGLCLVNNPNLSRDLANEYINACMTPEGQYSICWEDASSKGAPVNTEAFDQFSEEEQKKIMMYEDKGFEATDTLLQNLVQYKISPQQDKWLDIWSSAKASSGI</sequence>
<dbReference type="Gene3D" id="3.40.190.10">
    <property type="entry name" value="Periplasmic binding protein-like II"/>
    <property type="match status" value="2"/>
</dbReference>
<evidence type="ECO:0000313" key="2">
    <source>
        <dbReference type="EMBL" id="MFC4248761.1"/>
    </source>
</evidence>
<name>A0ABD5P4B4_9EURY</name>
<evidence type="ECO:0000313" key="3">
    <source>
        <dbReference type="Proteomes" id="UP001595821"/>
    </source>
</evidence>
<dbReference type="PROSITE" id="PS51318">
    <property type="entry name" value="TAT"/>
    <property type="match status" value="1"/>
</dbReference>